<name>A0AC59ZHH2_RANTA</name>
<evidence type="ECO:0000313" key="1">
    <source>
        <dbReference type="EMBL" id="CAN0429404.1"/>
    </source>
</evidence>
<gene>
    <name evidence="1" type="ORF">MRATA1EN22A_LOCUS18614</name>
</gene>
<evidence type="ECO:0000313" key="2">
    <source>
        <dbReference type="Proteomes" id="UP001162501"/>
    </source>
</evidence>
<proteinExistence type="predicted"/>
<protein>
    <submittedName>
        <fullName evidence="1">Uncharacterized protein</fullName>
    </submittedName>
</protein>
<reference evidence="1" key="1">
    <citation type="submission" date="2023-05" db="EMBL/GenBank/DDBJ databases">
        <authorList>
            <consortium name="ELIXIR-Norway"/>
        </authorList>
    </citation>
    <scope>NUCLEOTIDE SEQUENCE</scope>
</reference>
<accession>A0AC59ZHH2</accession>
<sequence>MKVKSESEVARSCLTLSDPMDCSPPGSSVHGIFQARVLEWGAIAFSGPCGSAGKESACSAGDLGLIPGLGRSPGEGKGYPLQYSGLENPMDYPWGRKELDTTE</sequence>
<dbReference type="EMBL" id="OX596087">
    <property type="protein sequence ID" value="CAN0429404.1"/>
    <property type="molecule type" value="Genomic_DNA"/>
</dbReference>
<dbReference type="Proteomes" id="UP001162501">
    <property type="component" value="Chromosome 3"/>
</dbReference>
<reference evidence="1" key="2">
    <citation type="submission" date="2025-03" db="EMBL/GenBank/DDBJ databases">
        <authorList>
            <consortium name="ELIXIR-Norway"/>
            <consortium name="Elixir Norway"/>
        </authorList>
    </citation>
    <scope>NUCLEOTIDE SEQUENCE</scope>
</reference>
<organism evidence="1 2">
    <name type="scientific">Rangifer tarandus platyrhynchus</name>
    <name type="common">Svalbard reindeer</name>
    <dbReference type="NCBI Taxonomy" id="3082113"/>
    <lineage>
        <taxon>Eukaryota</taxon>
        <taxon>Metazoa</taxon>
        <taxon>Chordata</taxon>
        <taxon>Craniata</taxon>
        <taxon>Vertebrata</taxon>
        <taxon>Euteleostomi</taxon>
        <taxon>Mammalia</taxon>
        <taxon>Eutheria</taxon>
        <taxon>Laurasiatheria</taxon>
        <taxon>Artiodactyla</taxon>
        <taxon>Ruminantia</taxon>
        <taxon>Pecora</taxon>
        <taxon>Cervidae</taxon>
        <taxon>Odocoileinae</taxon>
        <taxon>Rangifer</taxon>
    </lineage>
</organism>